<comment type="caution">
    <text evidence="3">The sequence shown here is derived from an EMBL/GenBank/DDBJ whole genome shotgun (WGS) entry which is preliminary data.</text>
</comment>
<keyword evidence="2" id="KW-0812">Transmembrane</keyword>
<dbReference type="AlphaFoldDB" id="A0A9X2IWI2"/>
<keyword evidence="4" id="KW-1185">Reference proteome</keyword>
<feature type="region of interest" description="Disordered" evidence="1">
    <location>
        <begin position="173"/>
        <end position="261"/>
    </location>
</feature>
<evidence type="ECO:0000313" key="3">
    <source>
        <dbReference type="EMBL" id="MCM6771911.1"/>
    </source>
</evidence>
<proteinExistence type="predicted"/>
<reference evidence="3" key="1">
    <citation type="submission" date="2022-06" db="EMBL/GenBank/DDBJ databases">
        <title>Novel species in genus nocardia.</title>
        <authorList>
            <person name="Li F."/>
        </authorList>
    </citation>
    <scope>NUCLEOTIDE SEQUENCE</scope>
    <source>
        <strain evidence="3">CDC141</strain>
    </source>
</reference>
<dbReference type="Proteomes" id="UP001139157">
    <property type="component" value="Unassembled WGS sequence"/>
</dbReference>
<feature type="transmembrane region" description="Helical" evidence="2">
    <location>
        <begin position="20"/>
        <end position="38"/>
    </location>
</feature>
<feature type="compositionally biased region" description="Low complexity" evidence="1">
    <location>
        <begin position="173"/>
        <end position="219"/>
    </location>
</feature>
<keyword evidence="2" id="KW-1133">Transmembrane helix</keyword>
<name>A0A9X2IWI2_9NOCA</name>
<feature type="compositionally biased region" description="Low complexity" evidence="1">
    <location>
        <begin position="237"/>
        <end position="251"/>
    </location>
</feature>
<dbReference type="RefSeq" id="WP_251908794.1">
    <property type="nucleotide sequence ID" value="NZ_JAMRXG010000001.1"/>
</dbReference>
<evidence type="ECO:0000256" key="1">
    <source>
        <dbReference type="SAM" id="MobiDB-lite"/>
    </source>
</evidence>
<accession>A0A9X2IWI2</accession>
<dbReference type="EMBL" id="JAMRXG010000001">
    <property type="protein sequence ID" value="MCM6771911.1"/>
    <property type="molecule type" value="Genomic_DNA"/>
</dbReference>
<organism evidence="3 4">
    <name type="scientific">Nocardia pulmonis</name>
    <dbReference type="NCBI Taxonomy" id="2951408"/>
    <lineage>
        <taxon>Bacteria</taxon>
        <taxon>Bacillati</taxon>
        <taxon>Actinomycetota</taxon>
        <taxon>Actinomycetes</taxon>
        <taxon>Mycobacteriales</taxon>
        <taxon>Nocardiaceae</taxon>
        <taxon>Nocardia</taxon>
    </lineage>
</organism>
<gene>
    <name evidence="3" type="ORF">NDR86_00320</name>
</gene>
<sequence length="261" mass="25682">MESLDNTSGRDLRRHLPHAAGTAVVIGLVVAVVIGAGATRSDRQGAVMATSGEYESPSAAGISTDIRAGDIAADPEMPRDVPVPEDGMPSGGGIGEPIAAVEDAGQPIEAGEPTVAAEPTGVPNVSPDVLAAPGGPSFSFSMSASASASFSVQATARPAGDPVTTTVTVVAPPTETVTTTRSTAPSATRTTSAPASTAPSTTRTTPTTTSMTSTCAAPTGAAKKSVTPSAQPSIAHPPTGTSRQSPTTTTKPPAPTTRACA</sequence>
<evidence type="ECO:0000256" key="2">
    <source>
        <dbReference type="SAM" id="Phobius"/>
    </source>
</evidence>
<keyword evidence="2" id="KW-0472">Membrane</keyword>
<evidence type="ECO:0000313" key="4">
    <source>
        <dbReference type="Proteomes" id="UP001139157"/>
    </source>
</evidence>
<protein>
    <submittedName>
        <fullName evidence="3">Uncharacterized protein</fullName>
    </submittedName>
</protein>